<dbReference type="SUPFAM" id="SSF49879">
    <property type="entry name" value="SMAD/FHA domain"/>
    <property type="match status" value="1"/>
</dbReference>
<dbReference type="AlphaFoldDB" id="A0A914WU52"/>
<dbReference type="Gene3D" id="2.60.200.10">
    <property type="match status" value="1"/>
</dbReference>
<evidence type="ECO:0000313" key="11">
    <source>
        <dbReference type="WBParaSite" id="PSAMB.scaffold525size48017.g6723.t1"/>
    </source>
</evidence>
<dbReference type="PROSITE" id="PS51075">
    <property type="entry name" value="MH1"/>
    <property type="match status" value="1"/>
</dbReference>
<dbReference type="GO" id="GO:0009791">
    <property type="term" value="P:post-embryonic development"/>
    <property type="evidence" value="ECO:0007669"/>
    <property type="project" value="UniProtKB-ARBA"/>
</dbReference>
<dbReference type="InterPro" id="IPR008984">
    <property type="entry name" value="SMAD_FHA_dom_sf"/>
</dbReference>
<sequence length="502" mass="55503">MGAEQVPTARPNWRWADVAAAYVGRLVRRRRGVAGWLPTCRSSPLPLSACAAREAAAASRRVAPSSPTSLMPSCGLACMRSERKRQLDRLWRRRLLQTEEPRARRRFRRLMHGFDDEDLDALYRAVESDGRDARDCAPGPPMDVDQATCSKRGQDFGQTGAAAAAAANAAATLGDYNDYAQDLVTSATAADQSGLIPQIDKPMSLPYLCCKLWRWEELHVDAALHRLDPLPWCRFGRVTVNGATVSCCNPYHYALWTKYDLPAAVRDCVTDEASPPTMANGWLPHTSSNNNNINNNNNNANRRNNRFDDTSTHDTGFGDEITATAVEKTSPGGDDDRLAPTADAWARLARWEMKERIGDLISLVGRVVAVGQLAGSVFDAQNCQDDWDEQNEVGFALIRTPQAKSTTGDCEYDEVWLYNYGARPLFTCVSTTGSENSDAIRRVSPGYCILVHHIRTAGTPKITVPSSRGAVYLTISHGKGWGLNYHRLYVTECPCRFEVVFL</sequence>
<dbReference type="GO" id="GO:0050793">
    <property type="term" value="P:regulation of developmental process"/>
    <property type="evidence" value="ECO:0007669"/>
    <property type="project" value="UniProtKB-ARBA"/>
</dbReference>
<dbReference type="InterPro" id="IPR001132">
    <property type="entry name" value="SMAD_dom_Dwarfin-type"/>
</dbReference>
<comment type="subcellular location">
    <subcellularLocation>
        <location evidence="7">Cytoplasm</location>
    </subcellularLocation>
    <subcellularLocation>
        <location evidence="7">Nucleus</location>
    </subcellularLocation>
</comment>
<keyword evidence="10" id="KW-1185">Reference proteome</keyword>
<keyword evidence="2" id="KW-0479">Metal-binding</keyword>
<keyword evidence="3" id="KW-0862">Zinc</keyword>
<dbReference type="InterPro" id="IPR017855">
    <property type="entry name" value="SMAD-like_dom_sf"/>
</dbReference>
<dbReference type="GO" id="GO:0071144">
    <property type="term" value="C:heteromeric SMAD protein complex"/>
    <property type="evidence" value="ECO:0007669"/>
    <property type="project" value="TreeGrafter"/>
</dbReference>
<dbReference type="Proteomes" id="UP000887566">
    <property type="component" value="Unplaced"/>
</dbReference>
<protein>
    <recommendedName>
        <fullName evidence="7">Mothers against decapentaplegic homolog</fullName>
        <shortName evidence="7">MAD homolog</shortName>
        <shortName evidence="7">Mothers against DPP homolog</shortName>
    </recommendedName>
    <alternativeName>
        <fullName evidence="7">SMAD family member</fullName>
    </alternativeName>
</protein>
<dbReference type="GO" id="GO:0060395">
    <property type="term" value="P:SMAD protein signal transduction"/>
    <property type="evidence" value="ECO:0007669"/>
    <property type="project" value="TreeGrafter"/>
</dbReference>
<dbReference type="GO" id="GO:0140416">
    <property type="term" value="F:transcription regulator inhibitor activity"/>
    <property type="evidence" value="ECO:0007669"/>
    <property type="project" value="TreeGrafter"/>
</dbReference>
<evidence type="ECO:0000256" key="1">
    <source>
        <dbReference type="ARBA" id="ARBA00005545"/>
    </source>
</evidence>
<feature type="domain" description="MH1" evidence="8">
    <location>
        <begin position="85"/>
        <end position="262"/>
    </location>
</feature>
<evidence type="ECO:0000256" key="5">
    <source>
        <dbReference type="ARBA" id="ARBA00023163"/>
    </source>
</evidence>
<dbReference type="InterPro" id="IPR003619">
    <property type="entry name" value="MAD_homology1_Dwarfin-type"/>
</dbReference>
<dbReference type="PANTHER" id="PTHR13703">
    <property type="entry name" value="SMAD"/>
    <property type="match status" value="1"/>
</dbReference>
<dbReference type="InterPro" id="IPR013019">
    <property type="entry name" value="MAD_homology_MH1"/>
</dbReference>
<evidence type="ECO:0000256" key="4">
    <source>
        <dbReference type="ARBA" id="ARBA00023015"/>
    </source>
</evidence>
<dbReference type="GO" id="GO:0046872">
    <property type="term" value="F:metal ion binding"/>
    <property type="evidence" value="ECO:0007669"/>
    <property type="project" value="UniProtKB-KW"/>
</dbReference>
<evidence type="ECO:0000256" key="6">
    <source>
        <dbReference type="ARBA" id="ARBA00023242"/>
    </source>
</evidence>
<evidence type="ECO:0000259" key="8">
    <source>
        <dbReference type="PROSITE" id="PS51075"/>
    </source>
</evidence>
<keyword evidence="4 7" id="KW-0805">Transcription regulation</keyword>
<dbReference type="Pfam" id="PF03166">
    <property type="entry name" value="MH2"/>
    <property type="match status" value="1"/>
</dbReference>
<dbReference type="InterPro" id="IPR036578">
    <property type="entry name" value="SMAD_MH1_sf"/>
</dbReference>
<keyword evidence="5 7" id="KW-0804">Transcription</keyword>
<dbReference type="GO" id="GO:0006357">
    <property type="term" value="P:regulation of transcription by RNA polymerase II"/>
    <property type="evidence" value="ECO:0007669"/>
    <property type="project" value="TreeGrafter"/>
</dbReference>
<dbReference type="PROSITE" id="PS51076">
    <property type="entry name" value="MH2"/>
    <property type="match status" value="1"/>
</dbReference>
<name>A0A914WU52_9BILA</name>
<evidence type="ECO:0000259" key="9">
    <source>
        <dbReference type="PROSITE" id="PS51076"/>
    </source>
</evidence>
<dbReference type="Gene3D" id="3.90.520.10">
    <property type="entry name" value="SMAD MH1 domain"/>
    <property type="match status" value="1"/>
</dbReference>
<dbReference type="Pfam" id="PF03165">
    <property type="entry name" value="MH1"/>
    <property type="match status" value="1"/>
</dbReference>
<evidence type="ECO:0000256" key="2">
    <source>
        <dbReference type="ARBA" id="ARBA00022723"/>
    </source>
</evidence>
<evidence type="ECO:0000313" key="10">
    <source>
        <dbReference type="Proteomes" id="UP000887566"/>
    </source>
</evidence>
<organism evidence="10 11">
    <name type="scientific">Plectus sambesii</name>
    <dbReference type="NCBI Taxonomy" id="2011161"/>
    <lineage>
        <taxon>Eukaryota</taxon>
        <taxon>Metazoa</taxon>
        <taxon>Ecdysozoa</taxon>
        <taxon>Nematoda</taxon>
        <taxon>Chromadorea</taxon>
        <taxon>Plectida</taxon>
        <taxon>Plectina</taxon>
        <taxon>Plectoidea</taxon>
        <taxon>Plectidae</taxon>
        <taxon>Plectus</taxon>
    </lineage>
</organism>
<dbReference type="GO" id="GO:0005737">
    <property type="term" value="C:cytoplasm"/>
    <property type="evidence" value="ECO:0007669"/>
    <property type="project" value="UniProtKB-SubCell"/>
</dbReference>
<dbReference type="GO" id="GO:0009653">
    <property type="term" value="P:anatomical structure morphogenesis"/>
    <property type="evidence" value="ECO:0007669"/>
    <property type="project" value="TreeGrafter"/>
</dbReference>
<dbReference type="SMART" id="SM00523">
    <property type="entry name" value="DWA"/>
    <property type="match status" value="1"/>
</dbReference>
<dbReference type="PANTHER" id="PTHR13703:SF54">
    <property type="entry name" value="MOTHERS AGAINST DECAPENTAPLEGIC HOMOLOG"/>
    <property type="match status" value="1"/>
</dbReference>
<dbReference type="InterPro" id="IPR013790">
    <property type="entry name" value="Dwarfin"/>
</dbReference>
<proteinExistence type="inferred from homology"/>
<reference evidence="11" key="1">
    <citation type="submission" date="2022-11" db="UniProtKB">
        <authorList>
            <consortium name="WormBaseParasite"/>
        </authorList>
    </citation>
    <scope>IDENTIFICATION</scope>
</reference>
<evidence type="ECO:0000256" key="3">
    <source>
        <dbReference type="ARBA" id="ARBA00022833"/>
    </source>
</evidence>
<dbReference type="GO" id="GO:0051239">
    <property type="term" value="P:regulation of multicellular organismal process"/>
    <property type="evidence" value="ECO:0007669"/>
    <property type="project" value="UniProtKB-ARBA"/>
</dbReference>
<dbReference type="GO" id="GO:0030154">
    <property type="term" value="P:cell differentiation"/>
    <property type="evidence" value="ECO:0007669"/>
    <property type="project" value="TreeGrafter"/>
</dbReference>
<dbReference type="SUPFAM" id="SSF56366">
    <property type="entry name" value="SMAD MH1 domain"/>
    <property type="match status" value="1"/>
</dbReference>
<feature type="domain" description="MH2" evidence="9">
    <location>
        <begin position="345"/>
        <end position="502"/>
    </location>
</feature>
<dbReference type="SMART" id="SM00524">
    <property type="entry name" value="DWB"/>
    <property type="match status" value="1"/>
</dbReference>
<comment type="similarity">
    <text evidence="1 7">Belongs to the dwarfin/SMAD family.</text>
</comment>
<accession>A0A914WU52</accession>
<keyword evidence="6 7" id="KW-0539">Nucleus</keyword>
<dbReference type="GO" id="GO:0070411">
    <property type="term" value="F:I-SMAD binding"/>
    <property type="evidence" value="ECO:0007669"/>
    <property type="project" value="TreeGrafter"/>
</dbReference>
<keyword evidence="7" id="KW-0963">Cytoplasm</keyword>
<evidence type="ECO:0000256" key="7">
    <source>
        <dbReference type="RuleBase" id="RU361195"/>
    </source>
</evidence>
<dbReference type="WBParaSite" id="PSAMB.scaffold525size48017.g6723.t1">
    <property type="protein sequence ID" value="PSAMB.scaffold525size48017.g6723.t1"/>
    <property type="gene ID" value="PSAMB.scaffold525size48017.g6723"/>
</dbReference>